<dbReference type="NCBIfam" id="TIGR00288">
    <property type="entry name" value="TIGR00288 family NYN domain-containing protein"/>
    <property type="match status" value="1"/>
</dbReference>
<feature type="domain" description="NYN" evidence="2">
    <location>
        <begin position="25"/>
        <end position="155"/>
    </location>
</feature>
<dbReference type="InterPro" id="IPR021139">
    <property type="entry name" value="NYN"/>
</dbReference>
<reference evidence="3 4" key="1">
    <citation type="journal article" date="2020" name="Biotechnol. Biofuels">
        <title>New insights from the biogas microbiome by comprehensive genome-resolved metagenomics of nearly 1600 species originating from multiple anaerobic digesters.</title>
        <authorList>
            <person name="Campanaro S."/>
            <person name="Treu L."/>
            <person name="Rodriguez-R L.M."/>
            <person name="Kovalovszki A."/>
            <person name="Ziels R.M."/>
            <person name="Maus I."/>
            <person name="Zhu X."/>
            <person name="Kougias P.G."/>
            <person name="Basile A."/>
            <person name="Luo G."/>
            <person name="Schluter A."/>
            <person name="Konstantinidis K.T."/>
            <person name="Angelidaki I."/>
        </authorList>
    </citation>
    <scope>NUCLEOTIDE SEQUENCE [LARGE SCALE GENOMIC DNA]</scope>
    <source>
        <strain evidence="3">AS22ysBPME_79</strain>
    </source>
</reference>
<proteinExistence type="predicted"/>
<dbReference type="EMBL" id="JAAZKV010000023">
    <property type="protein sequence ID" value="NMA44781.1"/>
    <property type="molecule type" value="Genomic_DNA"/>
</dbReference>
<name>A0A7K4C049_9ARCH</name>
<dbReference type="Proteomes" id="UP000526302">
    <property type="component" value="Unassembled WGS sequence"/>
</dbReference>
<evidence type="ECO:0000313" key="4">
    <source>
        <dbReference type="Proteomes" id="UP000526302"/>
    </source>
</evidence>
<dbReference type="InterPro" id="IPR002790">
    <property type="entry name" value="CHP00288"/>
</dbReference>
<gene>
    <name evidence="3" type="ORF">GX950_03160</name>
</gene>
<dbReference type="GO" id="GO:0004540">
    <property type="term" value="F:RNA nuclease activity"/>
    <property type="evidence" value="ECO:0007669"/>
    <property type="project" value="InterPro"/>
</dbReference>
<dbReference type="CDD" id="cd18726">
    <property type="entry name" value="PIN_LabA-like"/>
    <property type="match status" value="1"/>
</dbReference>
<sequence length="186" mass="20782">MGSKANVFNKLKSFFPKAVLQEKSLAVFVDGPNLLRKEFGIDLEMIKKEALKFGSIKIGRVYLNQFASNKLVEAVVNQGFEPIITTTDVDVAMACDATETVFNKTVDVMVFATRDSDFLPALIKAKNRGKETVAIMAEEMSAAALKNTADKIVFLKPKKSEVAETKKEKNEEKKEEKKEDKKEVKK</sequence>
<dbReference type="Gene3D" id="3.40.50.1010">
    <property type="entry name" value="5'-nuclease"/>
    <property type="match status" value="1"/>
</dbReference>
<evidence type="ECO:0000256" key="1">
    <source>
        <dbReference type="SAM" id="MobiDB-lite"/>
    </source>
</evidence>
<comment type="caution">
    <text evidence="3">The sequence shown here is derived from an EMBL/GenBank/DDBJ whole genome shotgun (WGS) entry which is preliminary data.</text>
</comment>
<organism evidence="3 4">
    <name type="scientific">Candidatus Iainarchaeum sp</name>
    <dbReference type="NCBI Taxonomy" id="3101447"/>
    <lineage>
        <taxon>Archaea</taxon>
        <taxon>Candidatus Iainarchaeota</taxon>
        <taxon>Candidatus Iainarchaeia</taxon>
        <taxon>Candidatus Iainarchaeales</taxon>
        <taxon>Candidatus Iainarchaeaceae</taxon>
        <taxon>Candidatus Iainarchaeum</taxon>
    </lineage>
</organism>
<protein>
    <submittedName>
        <fullName evidence="3">TIGR00288 family NYN domain-containing protein</fullName>
    </submittedName>
</protein>
<dbReference type="Pfam" id="PF01936">
    <property type="entry name" value="NYN"/>
    <property type="match status" value="1"/>
</dbReference>
<evidence type="ECO:0000313" key="3">
    <source>
        <dbReference type="EMBL" id="NMA44781.1"/>
    </source>
</evidence>
<feature type="region of interest" description="Disordered" evidence="1">
    <location>
        <begin position="161"/>
        <end position="186"/>
    </location>
</feature>
<evidence type="ECO:0000259" key="2">
    <source>
        <dbReference type="Pfam" id="PF01936"/>
    </source>
</evidence>
<dbReference type="PANTHER" id="PTHR35811:SF1">
    <property type="entry name" value="HTH OST-TYPE DOMAIN-CONTAINING PROTEIN"/>
    <property type="match status" value="1"/>
</dbReference>
<dbReference type="AlphaFoldDB" id="A0A7K4C049"/>
<dbReference type="PANTHER" id="PTHR35811">
    <property type="entry name" value="SLR1870 PROTEIN"/>
    <property type="match status" value="1"/>
</dbReference>
<accession>A0A7K4C049</accession>